<proteinExistence type="predicted"/>
<protein>
    <submittedName>
        <fullName evidence="1">(northern house mosquito) hypothetical protein</fullName>
    </submittedName>
</protein>
<dbReference type="EMBL" id="HBUE01070532">
    <property type="protein sequence ID" value="CAG6472396.1"/>
    <property type="molecule type" value="Transcribed_RNA"/>
</dbReference>
<dbReference type="EMBL" id="HBUE01070536">
    <property type="protein sequence ID" value="CAG6472401.1"/>
    <property type="molecule type" value="Transcribed_RNA"/>
</dbReference>
<evidence type="ECO:0000313" key="1">
    <source>
        <dbReference type="EMBL" id="CAG6472401.1"/>
    </source>
</evidence>
<accession>A0A8D8BIV1</accession>
<organism evidence="1">
    <name type="scientific">Culex pipiens</name>
    <name type="common">House mosquito</name>
    <dbReference type="NCBI Taxonomy" id="7175"/>
    <lineage>
        <taxon>Eukaryota</taxon>
        <taxon>Metazoa</taxon>
        <taxon>Ecdysozoa</taxon>
        <taxon>Arthropoda</taxon>
        <taxon>Hexapoda</taxon>
        <taxon>Insecta</taxon>
        <taxon>Pterygota</taxon>
        <taxon>Neoptera</taxon>
        <taxon>Endopterygota</taxon>
        <taxon>Diptera</taxon>
        <taxon>Nematocera</taxon>
        <taxon>Culicoidea</taxon>
        <taxon>Culicidae</taxon>
        <taxon>Culicinae</taxon>
        <taxon>Culicini</taxon>
        <taxon>Culex</taxon>
        <taxon>Culex</taxon>
    </lineage>
</organism>
<dbReference type="AlphaFoldDB" id="A0A8D8BIV1"/>
<sequence length="129" mass="14744">MTSPSNISQNIADSRRNLFEQCFALGAILEPSWLDLPPLTLPLRYSAPLSPGSDETPKGLNPLQKSVNETYISNPHERRANALQFVQLFIRSPILQPFRRNHTRVVCDYRHLGHTWKVGREKDTHLVNT</sequence>
<name>A0A8D8BIV1_CULPI</name>
<reference evidence="1" key="1">
    <citation type="submission" date="2021-05" db="EMBL/GenBank/DDBJ databases">
        <authorList>
            <person name="Alioto T."/>
            <person name="Alioto T."/>
            <person name="Gomez Garrido J."/>
        </authorList>
    </citation>
    <scope>NUCLEOTIDE SEQUENCE</scope>
</reference>